<dbReference type="Gene3D" id="3.60.15.10">
    <property type="entry name" value="Ribonuclease Z/Hydroxyacylglutathione hydrolase-like"/>
    <property type="match status" value="1"/>
</dbReference>
<dbReference type="GO" id="GO:0042781">
    <property type="term" value="F:3'-tRNA processing endoribonuclease activity"/>
    <property type="evidence" value="ECO:0007669"/>
    <property type="project" value="TreeGrafter"/>
</dbReference>
<dbReference type="RefSeq" id="WP_174702289.1">
    <property type="nucleotide sequence ID" value="NZ_JABURA010000001.1"/>
</dbReference>
<evidence type="ECO:0000259" key="3">
    <source>
        <dbReference type="Pfam" id="PF12706"/>
    </source>
</evidence>
<comment type="caution">
    <text evidence="4">The sequence shown here is derived from an EMBL/GenBank/DDBJ whole genome shotgun (WGS) entry which is preliminary data.</text>
</comment>
<gene>
    <name evidence="4" type="ORF">HT576_13310</name>
</gene>
<evidence type="ECO:0000313" key="5">
    <source>
        <dbReference type="Proteomes" id="UP000728647"/>
    </source>
</evidence>
<dbReference type="AlphaFoldDB" id="A0A8J8KF60"/>
<accession>A0A8J8KF60</accession>
<dbReference type="CDD" id="cd07719">
    <property type="entry name" value="arylsulfatase_AtsA-like_MBL-fold"/>
    <property type="match status" value="1"/>
</dbReference>
<evidence type="ECO:0000256" key="1">
    <source>
        <dbReference type="ARBA" id="ARBA00022801"/>
    </source>
</evidence>
<feature type="domain" description="Metallo-beta-lactamase" evidence="3">
    <location>
        <begin position="42"/>
        <end position="257"/>
    </location>
</feature>
<dbReference type="PANTHER" id="PTHR46018">
    <property type="entry name" value="ZINC PHOSPHODIESTERASE ELAC PROTEIN 1"/>
    <property type="match status" value="1"/>
</dbReference>
<dbReference type="EMBL" id="JABURA010000001">
    <property type="protein sequence ID" value="NUB91993.1"/>
    <property type="molecule type" value="Genomic_DNA"/>
</dbReference>
<reference evidence="4" key="1">
    <citation type="submission" date="2020-06" db="EMBL/GenBank/DDBJ databases">
        <title>Haloterrigena sp. nov., an extremely halophilic archaeon isolated from a saline sediment.</title>
        <authorList>
            <person name="Liu B.-B."/>
        </authorList>
    </citation>
    <scope>NUCLEOTIDE SEQUENCE</scope>
    <source>
        <strain evidence="4">SYSU A121-1</strain>
    </source>
</reference>
<evidence type="ECO:0000313" key="4">
    <source>
        <dbReference type="EMBL" id="NUB91993.1"/>
    </source>
</evidence>
<organism evidence="4 5">
    <name type="scientific">Haloterrigena gelatinilytica</name>
    <dbReference type="NCBI Taxonomy" id="2741724"/>
    <lineage>
        <taxon>Archaea</taxon>
        <taxon>Methanobacteriati</taxon>
        <taxon>Methanobacteriota</taxon>
        <taxon>Stenosarchaea group</taxon>
        <taxon>Halobacteria</taxon>
        <taxon>Halobacteriales</taxon>
        <taxon>Natrialbaceae</taxon>
        <taxon>Haloterrigena</taxon>
    </lineage>
</organism>
<dbReference type="Pfam" id="PF12706">
    <property type="entry name" value="Lactamase_B_2"/>
    <property type="match status" value="1"/>
</dbReference>
<dbReference type="InterPro" id="IPR001279">
    <property type="entry name" value="Metallo-B-lactamas"/>
</dbReference>
<dbReference type="PANTHER" id="PTHR46018:SF3">
    <property type="entry name" value="ARYLSULFATASE"/>
    <property type="match status" value="1"/>
</dbReference>
<dbReference type="InterPro" id="IPR036866">
    <property type="entry name" value="RibonucZ/Hydroxyglut_hydro"/>
</dbReference>
<evidence type="ECO:0000256" key="2">
    <source>
        <dbReference type="SAM" id="MobiDB-lite"/>
    </source>
</evidence>
<sequence>MDTARSGEDDGLSVTALGTGASALDNGRASVGYVVHVDEEPRLLVDAGGGTAGRLSDARIDLTALDAVLLGHLHIDHTADLPAIVKAAYQQGRGDRPLEVYGPAGNAAQPGTEAWISTLFDAESGAYGYLSDFVERYADGELSHPTTEIDAVAGRDDAVTRVYDRDGVTVDAIPVVHGRVPTLAYRVAANGASITFSGDYAAETDNVARLADGSDVLVQHRLLEAGADGPKTELHPLPEEVGRIARDAGVGTLAVSHVGRDDREALESALETVREAFDGRIVVLDDLVDIAPDGTVLETQEIRETGSGSGASRRRSEAFVFAGERSDS</sequence>
<proteinExistence type="predicted"/>
<dbReference type="Proteomes" id="UP000728647">
    <property type="component" value="Unassembled WGS sequence"/>
</dbReference>
<dbReference type="SUPFAM" id="SSF56281">
    <property type="entry name" value="Metallo-hydrolase/oxidoreductase"/>
    <property type="match status" value="1"/>
</dbReference>
<name>A0A8J8KF60_9EURY</name>
<feature type="region of interest" description="Disordered" evidence="2">
    <location>
        <begin position="302"/>
        <end position="328"/>
    </location>
</feature>
<keyword evidence="1" id="KW-0378">Hydrolase</keyword>
<dbReference type="InterPro" id="IPR044094">
    <property type="entry name" value="AtsA-like_MBL-fold"/>
</dbReference>
<dbReference type="OrthoDB" id="203152at2157"/>
<protein>
    <submittedName>
        <fullName evidence="4">MBL fold metallo-hydrolase</fullName>
    </submittedName>
</protein>